<accession>A0A7G6E0Q8</accession>
<dbReference type="NCBIfam" id="TIGR03162">
    <property type="entry name" value="ribazole_cobC"/>
    <property type="match status" value="1"/>
</dbReference>
<name>A0A7G6E0Q8_THEFR</name>
<keyword evidence="5" id="KW-1185">Reference proteome</keyword>
<dbReference type="Gene3D" id="3.40.50.1240">
    <property type="entry name" value="Phosphoglycerate mutase-like"/>
    <property type="match status" value="1"/>
</dbReference>
<protein>
    <recommendedName>
        <fullName evidence="1">Alpha-ribazole phosphatase</fullName>
        <ecNumber evidence="1">3.1.3.73</ecNumber>
    </recommendedName>
</protein>
<dbReference type="SUPFAM" id="SSF53254">
    <property type="entry name" value="Phosphoglycerate mutase-like"/>
    <property type="match status" value="1"/>
</dbReference>
<dbReference type="AlphaFoldDB" id="A0A7G6E0Q8"/>
<organism evidence="4 5">
    <name type="scientific">Thermanaerosceptrum fracticalcis</name>
    <dbReference type="NCBI Taxonomy" id="1712410"/>
    <lineage>
        <taxon>Bacteria</taxon>
        <taxon>Bacillati</taxon>
        <taxon>Bacillota</taxon>
        <taxon>Clostridia</taxon>
        <taxon>Eubacteriales</taxon>
        <taxon>Peptococcaceae</taxon>
        <taxon>Thermanaerosceptrum</taxon>
    </lineage>
</organism>
<feature type="binding site" evidence="3">
    <location>
        <begin position="9"/>
        <end position="16"/>
    </location>
    <ligand>
        <name>substrate</name>
    </ligand>
</feature>
<dbReference type="CDD" id="cd07067">
    <property type="entry name" value="HP_PGM_like"/>
    <property type="match status" value="1"/>
</dbReference>
<dbReference type="GO" id="GO:0043755">
    <property type="term" value="F:alpha-ribazole phosphatase activity"/>
    <property type="evidence" value="ECO:0007669"/>
    <property type="project" value="UniProtKB-UniRule"/>
</dbReference>
<dbReference type="KEGG" id="tfr:BR63_04670"/>
<dbReference type="EMBL" id="CP045798">
    <property type="protein sequence ID" value="QNB45662.1"/>
    <property type="molecule type" value="Genomic_DNA"/>
</dbReference>
<feature type="active site" description="Proton donor/acceptor" evidence="2">
    <location>
        <position position="83"/>
    </location>
</feature>
<dbReference type="InterPro" id="IPR017578">
    <property type="entry name" value="Ribazole_CobC"/>
</dbReference>
<dbReference type="RefSeq" id="WP_034419864.1">
    <property type="nucleotide sequence ID" value="NZ_CP045798.1"/>
</dbReference>
<dbReference type="GO" id="GO:0005737">
    <property type="term" value="C:cytoplasm"/>
    <property type="evidence" value="ECO:0007669"/>
    <property type="project" value="TreeGrafter"/>
</dbReference>
<evidence type="ECO:0000313" key="5">
    <source>
        <dbReference type="Proteomes" id="UP000515847"/>
    </source>
</evidence>
<dbReference type="InterPro" id="IPR013078">
    <property type="entry name" value="His_Pase_superF_clade-1"/>
</dbReference>
<proteinExistence type="predicted"/>
<evidence type="ECO:0000256" key="3">
    <source>
        <dbReference type="PIRSR" id="PIRSR613078-2"/>
    </source>
</evidence>
<dbReference type="PANTHER" id="PTHR48100:SF1">
    <property type="entry name" value="HISTIDINE PHOSPHATASE FAMILY PROTEIN-RELATED"/>
    <property type="match status" value="1"/>
</dbReference>
<dbReference type="Pfam" id="PF00300">
    <property type="entry name" value="His_Phos_1"/>
    <property type="match status" value="1"/>
</dbReference>
<dbReference type="InterPro" id="IPR050275">
    <property type="entry name" value="PGM_Phosphatase"/>
</dbReference>
<dbReference type="PANTHER" id="PTHR48100">
    <property type="entry name" value="BROAD-SPECIFICITY PHOSPHATASE YOR283W-RELATED"/>
    <property type="match status" value="1"/>
</dbReference>
<evidence type="ECO:0000256" key="2">
    <source>
        <dbReference type="PIRSR" id="PIRSR613078-1"/>
    </source>
</evidence>
<dbReference type="Proteomes" id="UP000515847">
    <property type="component" value="Chromosome"/>
</dbReference>
<gene>
    <name evidence="4" type="primary">cobC</name>
    <name evidence="4" type="ORF">BR63_04670</name>
</gene>
<reference evidence="4 5" key="1">
    <citation type="journal article" date="2019" name="Front. Microbiol.">
        <title>Thermoanaerosceptrum fracticalcis gen. nov. sp. nov., a Novel Fumarate-Fermenting Microorganism From a Deep Fractured Carbonate Aquifer of the US Great Basin.</title>
        <authorList>
            <person name="Hamilton-Brehm S.D."/>
            <person name="Stewart L.E."/>
            <person name="Zavarin M."/>
            <person name="Caldwell M."/>
            <person name="Lawson P.A."/>
            <person name="Onstott T.C."/>
            <person name="Grzymski J."/>
            <person name="Neveux I."/>
            <person name="Lollar B.S."/>
            <person name="Russell C.E."/>
            <person name="Moser D.P."/>
        </authorList>
    </citation>
    <scope>NUCLEOTIDE SEQUENCE [LARGE SCALE GENOMIC DNA]</scope>
    <source>
        <strain evidence="4 5">DRI-13</strain>
    </source>
</reference>
<feature type="active site" description="Tele-phosphohistidine intermediate" evidence="2">
    <location>
        <position position="10"/>
    </location>
</feature>
<evidence type="ECO:0000313" key="4">
    <source>
        <dbReference type="EMBL" id="QNB45662.1"/>
    </source>
</evidence>
<dbReference type="SMART" id="SM00855">
    <property type="entry name" value="PGAM"/>
    <property type="match status" value="1"/>
</dbReference>
<feature type="binding site" evidence="3">
    <location>
        <position position="59"/>
    </location>
    <ligand>
        <name>substrate</name>
    </ligand>
</feature>
<sequence>MPSRLIFVRHGLTIWNYEFRYQGHTDIELSEEGIAQAQALQKRLSTEKPSAIYSSDLRRAWQTAQIIAEAFGLPVNLLPELREINFGVWEGLTYRDLEKNYPELLKTWLETPDQLVIPGGETFAMVQERALKAVKDIAQQYPDDTVIMVTHGGTIAAILCGLQGEHLSSMWKYKHGNTAVTILRVDKNRTVVEILNDTSHLV</sequence>
<dbReference type="EC" id="3.1.3.73" evidence="1"/>
<dbReference type="GO" id="GO:0009236">
    <property type="term" value="P:cobalamin biosynthetic process"/>
    <property type="evidence" value="ECO:0007669"/>
    <property type="project" value="UniProtKB-UniRule"/>
</dbReference>
<evidence type="ECO:0000256" key="1">
    <source>
        <dbReference type="NCBIfam" id="TIGR03162"/>
    </source>
</evidence>
<dbReference type="OrthoDB" id="9781415at2"/>
<dbReference type="InterPro" id="IPR029033">
    <property type="entry name" value="His_PPase_superfam"/>
</dbReference>